<feature type="transmembrane region" description="Helical" evidence="1">
    <location>
        <begin position="95"/>
        <end position="116"/>
    </location>
</feature>
<protein>
    <submittedName>
        <fullName evidence="2">Uncharacterized protein</fullName>
    </submittedName>
</protein>
<feature type="transmembrane region" description="Helical" evidence="1">
    <location>
        <begin position="325"/>
        <end position="342"/>
    </location>
</feature>
<evidence type="ECO:0000256" key="1">
    <source>
        <dbReference type="SAM" id="Phobius"/>
    </source>
</evidence>
<feature type="transmembrane region" description="Helical" evidence="1">
    <location>
        <begin position="254"/>
        <end position="274"/>
    </location>
</feature>
<dbReference type="Gene3D" id="1.20.1250.20">
    <property type="entry name" value="MFS general substrate transporter like domains"/>
    <property type="match status" value="1"/>
</dbReference>
<dbReference type="InterPro" id="IPR036259">
    <property type="entry name" value="MFS_trans_sf"/>
</dbReference>
<feature type="transmembrane region" description="Helical" evidence="1">
    <location>
        <begin position="21"/>
        <end position="53"/>
    </location>
</feature>
<keyword evidence="1" id="KW-0812">Transmembrane</keyword>
<keyword evidence="1" id="KW-1133">Transmembrane helix</keyword>
<feature type="transmembrane region" description="Helical" evidence="1">
    <location>
        <begin position="65"/>
        <end position="83"/>
    </location>
</feature>
<evidence type="ECO:0000313" key="2">
    <source>
        <dbReference type="EMBL" id="KAK4270475.1"/>
    </source>
</evidence>
<accession>A0AAE1MN34</accession>
<dbReference type="SUPFAM" id="SSF103473">
    <property type="entry name" value="MFS general substrate transporter"/>
    <property type="match status" value="1"/>
</dbReference>
<name>A0AAE1MN34_9FABA</name>
<sequence>MEIISPRSSRAQATNVKLHDHFLFTPTAFFTWGLAASYYMVEYACVSIIITFYTEKAMENKLADAAILVCVQEGLTSFAAVVLARFTGERSGRRFYAIVLSTALYIAGVIILWSYANYTSHQKPENQEHNVPLFWVVSCLLAIGKGVSDPVLKSFLEHNLCASSAERTSLTKREEIYKNIWVHSTWIVGAIIAIFGFLGLEWPPVLKVSLIVIVPSSLLFLFGGSTSTTKPMGRCVSLHKNATTVTKRGRNMKWLLMFSCTAYSLVLGAGNIFFQEQGTKMKDLKIKKKKVRFSFMTVIKVAVNEITVLIFWLCGANKKQGISLLRIGSGMVCAIICCVVAWKVEIDRNKVANEEDSNKTSVAWLSPHYVLLGLVEGLAQSGLEELFGNDNENQTMRNPGKISKDMVSCVGKFLGIPCILIVRRWFDKFDEDQAHLDRFYLMLGILSCVFFCIYLGVAFVYMKVNNVSSDAEDEGNNDISNRVHVEST</sequence>
<proteinExistence type="predicted"/>
<feature type="transmembrane region" description="Helical" evidence="1">
    <location>
        <begin position="295"/>
        <end position="313"/>
    </location>
</feature>
<dbReference type="AlphaFoldDB" id="A0AAE1MN34"/>
<comment type="caution">
    <text evidence="2">The sequence shown here is derived from an EMBL/GenBank/DDBJ whole genome shotgun (WGS) entry which is preliminary data.</text>
</comment>
<feature type="transmembrane region" description="Helical" evidence="1">
    <location>
        <begin position="205"/>
        <end position="224"/>
    </location>
</feature>
<organism evidence="2 3">
    <name type="scientific">Acacia crassicarpa</name>
    <name type="common">northern wattle</name>
    <dbReference type="NCBI Taxonomy" id="499986"/>
    <lineage>
        <taxon>Eukaryota</taxon>
        <taxon>Viridiplantae</taxon>
        <taxon>Streptophyta</taxon>
        <taxon>Embryophyta</taxon>
        <taxon>Tracheophyta</taxon>
        <taxon>Spermatophyta</taxon>
        <taxon>Magnoliopsida</taxon>
        <taxon>eudicotyledons</taxon>
        <taxon>Gunneridae</taxon>
        <taxon>Pentapetalae</taxon>
        <taxon>rosids</taxon>
        <taxon>fabids</taxon>
        <taxon>Fabales</taxon>
        <taxon>Fabaceae</taxon>
        <taxon>Caesalpinioideae</taxon>
        <taxon>mimosoid clade</taxon>
        <taxon>Acacieae</taxon>
        <taxon>Acacia</taxon>
    </lineage>
</organism>
<dbReference type="EMBL" id="JAWXYG010000006">
    <property type="protein sequence ID" value="KAK4270475.1"/>
    <property type="molecule type" value="Genomic_DNA"/>
</dbReference>
<keyword evidence="1" id="KW-0472">Membrane</keyword>
<feature type="transmembrane region" description="Helical" evidence="1">
    <location>
        <begin position="438"/>
        <end position="461"/>
    </location>
</feature>
<reference evidence="2" key="1">
    <citation type="submission" date="2023-10" db="EMBL/GenBank/DDBJ databases">
        <title>Chromosome-level genome of the transformable northern wattle, Acacia crassicarpa.</title>
        <authorList>
            <person name="Massaro I."/>
            <person name="Sinha N.R."/>
            <person name="Poethig S."/>
            <person name="Leichty A.R."/>
        </authorList>
    </citation>
    <scope>NUCLEOTIDE SEQUENCE</scope>
    <source>
        <strain evidence="2">Acra3RX</strain>
        <tissue evidence="2">Leaf</tissue>
    </source>
</reference>
<dbReference type="PANTHER" id="PTHR11654">
    <property type="entry name" value="OLIGOPEPTIDE TRANSPORTER-RELATED"/>
    <property type="match status" value="1"/>
</dbReference>
<evidence type="ECO:0000313" key="3">
    <source>
        <dbReference type="Proteomes" id="UP001293593"/>
    </source>
</evidence>
<keyword evidence="3" id="KW-1185">Reference proteome</keyword>
<dbReference type="Proteomes" id="UP001293593">
    <property type="component" value="Unassembled WGS sequence"/>
</dbReference>
<gene>
    <name evidence="2" type="ORF">QN277_023508</name>
</gene>
<feature type="transmembrane region" description="Helical" evidence="1">
    <location>
        <begin position="180"/>
        <end position="198"/>
    </location>
</feature>